<feature type="transmembrane region" description="Helical" evidence="5">
    <location>
        <begin position="6"/>
        <end position="25"/>
    </location>
</feature>
<evidence type="ECO:0000256" key="3">
    <source>
        <dbReference type="ARBA" id="ARBA00022989"/>
    </source>
</evidence>
<evidence type="ECO:0000256" key="4">
    <source>
        <dbReference type="ARBA" id="ARBA00023136"/>
    </source>
</evidence>
<dbReference type="EMBL" id="QFZK01000003">
    <property type="protein sequence ID" value="RFO97746.1"/>
    <property type="molecule type" value="Genomic_DNA"/>
</dbReference>
<keyword evidence="4 5" id="KW-0472">Membrane</keyword>
<evidence type="ECO:0000256" key="5">
    <source>
        <dbReference type="SAM" id="Phobius"/>
    </source>
</evidence>
<dbReference type="AlphaFoldDB" id="A0A3E1REF2"/>
<dbReference type="PANTHER" id="PTHR36926">
    <property type="entry name" value="COLICIN V PRODUCTION PROTEIN"/>
    <property type="match status" value="1"/>
</dbReference>
<organism evidence="6 7">
    <name type="scientific">Rhodoferax lacus</name>
    <dbReference type="NCBI Taxonomy" id="2184758"/>
    <lineage>
        <taxon>Bacteria</taxon>
        <taxon>Pseudomonadati</taxon>
        <taxon>Pseudomonadota</taxon>
        <taxon>Betaproteobacteria</taxon>
        <taxon>Burkholderiales</taxon>
        <taxon>Comamonadaceae</taxon>
        <taxon>Rhodoferax</taxon>
    </lineage>
</organism>
<name>A0A3E1REF2_9BURK</name>
<feature type="transmembrane region" description="Helical" evidence="5">
    <location>
        <begin position="32"/>
        <end position="49"/>
    </location>
</feature>
<dbReference type="RefSeq" id="WP_117175775.1">
    <property type="nucleotide sequence ID" value="NZ_QFZK01000003.1"/>
</dbReference>
<comment type="caution">
    <text evidence="6">The sequence shown here is derived from an EMBL/GenBank/DDBJ whole genome shotgun (WGS) entry which is preliminary data.</text>
</comment>
<comment type="subcellular location">
    <subcellularLocation>
        <location evidence="1">Membrane</location>
        <topology evidence="1">Multi-pass membrane protein</topology>
    </subcellularLocation>
</comment>
<dbReference type="InterPro" id="IPR003825">
    <property type="entry name" value="Colicin-V_CvpA"/>
</dbReference>
<feature type="transmembrane region" description="Helical" evidence="5">
    <location>
        <begin position="69"/>
        <end position="93"/>
    </location>
</feature>
<gene>
    <name evidence="6" type="ORF">DIC66_07825</name>
</gene>
<evidence type="ECO:0000313" key="7">
    <source>
        <dbReference type="Proteomes" id="UP000260665"/>
    </source>
</evidence>
<feature type="transmembrane region" description="Helical" evidence="5">
    <location>
        <begin position="105"/>
        <end position="127"/>
    </location>
</feature>
<accession>A0A3E1REF2</accession>
<dbReference type="Pfam" id="PF02674">
    <property type="entry name" value="Colicin_V"/>
    <property type="match status" value="1"/>
</dbReference>
<keyword evidence="7" id="KW-1185">Reference proteome</keyword>
<dbReference type="OrthoDB" id="9810601at2"/>
<dbReference type="Proteomes" id="UP000260665">
    <property type="component" value="Unassembled WGS sequence"/>
</dbReference>
<evidence type="ECO:0000256" key="2">
    <source>
        <dbReference type="ARBA" id="ARBA00022692"/>
    </source>
</evidence>
<dbReference type="PANTHER" id="PTHR36926:SF1">
    <property type="entry name" value="COLICIN V PRODUCTION PROTEIN"/>
    <property type="match status" value="1"/>
</dbReference>
<keyword evidence="3 5" id="KW-1133">Transmembrane helix</keyword>
<evidence type="ECO:0000313" key="6">
    <source>
        <dbReference type="EMBL" id="RFO97746.1"/>
    </source>
</evidence>
<keyword evidence="2 5" id="KW-0812">Transmembrane</keyword>
<evidence type="ECO:0000256" key="1">
    <source>
        <dbReference type="ARBA" id="ARBA00004141"/>
    </source>
</evidence>
<protein>
    <submittedName>
        <fullName evidence="6">Colicin V synthesis protein</fullName>
    </submittedName>
</protein>
<reference evidence="6 7" key="1">
    <citation type="submission" date="2018-05" db="EMBL/GenBank/DDBJ databases">
        <title>Rhodoferax soyangensis sp.nov., isolated from an oligotrophic freshwater lake.</title>
        <authorList>
            <person name="Park M."/>
        </authorList>
    </citation>
    <scope>NUCLEOTIDE SEQUENCE [LARGE SCALE GENOMIC DNA]</scope>
    <source>
        <strain evidence="6 7">IMCC26218</strain>
    </source>
</reference>
<dbReference type="GO" id="GO:0016020">
    <property type="term" value="C:membrane"/>
    <property type="evidence" value="ECO:0007669"/>
    <property type="project" value="UniProtKB-SubCell"/>
</dbReference>
<sequence>MLAALAPLDWICLAVLLVSLLVGAWRGLVVEVMSLVAWVAAFILAQWFAPEAAALLPMAQASEPARYAAGFVLVFVATLFAGALIGFVVSKLLSAVGLGAINRLLGALFGLLRGVVLILAATVVVGMTPFKTSPTWQASIGAQWATAALGVLKPVLPQAFGKYLPTT</sequence>
<dbReference type="InterPro" id="IPR052719">
    <property type="entry name" value="CvpA-like"/>
</dbReference>
<dbReference type="GO" id="GO:0009403">
    <property type="term" value="P:toxin biosynthetic process"/>
    <property type="evidence" value="ECO:0007669"/>
    <property type="project" value="InterPro"/>
</dbReference>
<proteinExistence type="predicted"/>